<proteinExistence type="predicted"/>
<dbReference type="Proteomes" id="UP000235916">
    <property type="component" value="Unassembled WGS sequence"/>
</dbReference>
<evidence type="ECO:0000313" key="3">
    <source>
        <dbReference type="Proteomes" id="UP000235916"/>
    </source>
</evidence>
<dbReference type="EMBL" id="POSP01000003">
    <property type="protein sequence ID" value="PND38209.1"/>
    <property type="molecule type" value="Genomic_DNA"/>
</dbReference>
<keyword evidence="3" id="KW-1185">Reference proteome</keyword>
<name>A0A2N8KXL6_9BURK</name>
<evidence type="ECO:0000259" key="1">
    <source>
        <dbReference type="Pfam" id="PF00497"/>
    </source>
</evidence>
<dbReference type="Gene3D" id="3.40.190.10">
    <property type="entry name" value="Periplasmic binding protein-like II"/>
    <property type="match status" value="2"/>
</dbReference>
<dbReference type="PANTHER" id="PTHR38834:SF3">
    <property type="entry name" value="SOLUTE-BINDING PROTEIN FAMILY 3_N-TERMINAL DOMAIN-CONTAINING PROTEIN"/>
    <property type="match status" value="1"/>
</dbReference>
<dbReference type="InterPro" id="IPR001638">
    <property type="entry name" value="Solute-binding_3/MltF_N"/>
</dbReference>
<accession>A0A2N8KXL6</accession>
<dbReference type="AlphaFoldDB" id="A0A2N8KXL6"/>
<dbReference type="SUPFAM" id="SSF53850">
    <property type="entry name" value="Periplasmic binding protein-like II"/>
    <property type="match status" value="1"/>
</dbReference>
<dbReference type="OrthoDB" id="8594082at2"/>
<comment type="caution">
    <text evidence="2">The sequence shown here is derived from an EMBL/GenBank/DDBJ whole genome shotgun (WGS) entry which is preliminary data.</text>
</comment>
<gene>
    <name evidence="2" type="ORF">C1O66_12210</name>
</gene>
<sequence length="305" mass="33262">MLSSMAAAGSAVCSKKRMPDLAGLLRWVDKSCGEDQNGFATRPKEAAMPRVDRWLRASLCAVLLACSGQAVHASDLLGVTEDVPPFSYLEDGRYLGLANEVLDRIVKRSGLRIQRAIQPWARAQITVQGVPNSMLYVTVRAPAREKLYRWVGPIDDCEIAVLALASSGRSFTPSTPDGQVLRIGAVRGSPAGKLLREAGVTERSIYNTPGSETSAKMLYVGHLDMIAGLTLPYAFQAARAGYDPSQLVQVHVLHKGLGCYFAFNLKVDDGLFSRFEEAFVAMQASGELKTLREQYLQTPTRRAAR</sequence>
<reference evidence="2 3" key="1">
    <citation type="submission" date="2018-01" db="EMBL/GenBank/DDBJ databases">
        <title>Draft genome sequence of Paucibacter aquatile CR182 isolated from freshwater of the Nakdong River.</title>
        <authorList>
            <person name="Choi A."/>
            <person name="Chung E.J."/>
        </authorList>
    </citation>
    <scope>NUCLEOTIDE SEQUENCE [LARGE SCALE GENOMIC DNA]</scope>
    <source>
        <strain evidence="2 3">CR182</strain>
    </source>
</reference>
<dbReference type="PANTHER" id="PTHR38834">
    <property type="entry name" value="PERIPLASMIC SUBSTRATE BINDING PROTEIN FAMILY 3"/>
    <property type="match status" value="1"/>
</dbReference>
<protein>
    <recommendedName>
        <fullName evidence="1">Solute-binding protein family 3/N-terminal domain-containing protein</fullName>
    </recommendedName>
</protein>
<organism evidence="2 3">
    <name type="scientific">Kinneretia aquatilis</name>
    <dbReference type="NCBI Taxonomy" id="2070761"/>
    <lineage>
        <taxon>Bacteria</taxon>
        <taxon>Pseudomonadati</taxon>
        <taxon>Pseudomonadota</taxon>
        <taxon>Betaproteobacteria</taxon>
        <taxon>Burkholderiales</taxon>
        <taxon>Sphaerotilaceae</taxon>
        <taxon>Roseateles</taxon>
    </lineage>
</organism>
<dbReference type="Pfam" id="PF00497">
    <property type="entry name" value="SBP_bac_3"/>
    <property type="match status" value="1"/>
</dbReference>
<feature type="domain" description="Solute-binding protein family 3/N-terminal" evidence="1">
    <location>
        <begin position="77"/>
        <end position="297"/>
    </location>
</feature>
<evidence type="ECO:0000313" key="2">
    <source>
        <dbReference type="EMBL" id="PND38209.1"/>
    </source>
</evidence>